<feature type="domain" description="AVO1/Sin1 ubiquitin-like" evidence="2">
    <location>
        <begin position="40"/>
        <end position="112"/>
    </location>
</feature>
<keyword evidence="4" id="KW-1185">Reference proteome</keyword>
<feature type="domain" description="SIN1-type PH" evidence="1">
    <location>
        <begin position="156"/>
        <end position="253"/>
    </location>
</feature>
<dbReference type="PANTHER" id="PTHR13335">
    <property type="entry name" value="TARGET OF RAPAMYCIN COMPLEX 2 SUBUNIT MAPKAP1"/>
    <property type="match status" value="1"/>
</dbReference>
<dbReference type="Gene3D" id="2.30.29.30">
    <property type="entry name" value="Pleckstrin-homology domain (PH domain)/Phosphotyrosine-binding domain (PTB)"/>
    <property type="match status" value="1"/>
</dbReference>
<dbReference type="GO" id="GO:0005886">
    <property type="term" value="C:plasma membrane"/>
    <property type="evidence" value="ECO:0007669"/>
    <property type="project" value="TreeGrafter"/>
</dbReference>
<name>A0A0P1BEY4_9BASI</name>
<reference evidence="3 4" key="1">
    <citation type="submission" date="2014-09" db="EMBL/GenBank/DDBJ databases">
        <authorList>
            <person name="Magalhaes I.L.F."/>
            <person name="Oliveira U."/>
            <person name="Santos F.R."/>
            <person name="Vidigal T.H.D.A."/>
            <person name="Brescovit A.D."/>
            <person name="Santos A.J."/>
        </authorList>
    </citation>
    <scope>NUCLEOTIDE SEQUENCE [LARGE SCALE GENOMIC DNA]</scope>
</reference>
<dbReference type="InterPro" id="IPR056385">
    <property type="entry name" value="UBL_AVO1/Sin1"/>
</dbReference>
<dbReference type="InterPro" id="IPR031313">
    <property type="entry name" value="Sin1_PH_dom"/>
</dbReference>
<dbReference type="InterPro" id="IPR008828">
    <property type="entry name" value="Sin1/Avo1"/>
</dbReference>
<protein>
    <submittedName>
        <fullName evidence="3">Sin1-domain-containing protein</fullName>
    </submittedName>
</protein>
<sequence>MGANVPAGSLLDVAGTPIFASSALSRSALGPSNPSIFLRVAITPNDQVRYKTTLQVPSDMYLADVLETICRKRHLASPDEWALVVPDKDIVVPLDRTVESLQGNHDLALVRRSTLGAQGGFGALTGSSTNPNASIFKRLSEPVQPRYNKAKDLAATYKTFTVNRKMPMFVGRHERTLTLDGDWVHIIPTDSRAFHAHAASFPITSVVSCAQSTKLPSGFKLVVARETLRDTKRYDFECASAREAAEIVGEVNLRIRR</sequence>
<dbReference type="GO" id="GO:0005546">
    <property type="term" value="F:phosphatidylinositol-4,5-bisphosphate binding"/>
    <property type="evidence" value="ECO:0007669"/>
    <property type="project" value="TreeGrafter"/>
</dbReference>
<organism evidence="3 4">
    <name type="scientific">Ceraceosorus bombacis</name>
    <dbReference type="NCBI Taxonomy" id="401625"/>
    <lineage>
        <taxon>Eukaryota</taxon>
        <taxon>Fungi</taxon>
        <taxon>Dikarya</taxon>
        <taxon>Basidiomycota</taxon>
        <taxon>Ustilaginomycotina</taxon>
        <taxon>Exobasidiomycetes</taxon>
        <taxon>Ceraceosorales</taxon>
        <taxon>Ceraceosoraceae</taxon>
        <taxon>Ceraceosorus</taxon>
    </lineage>
</organism>
<evidence type="ECO:0000259" key="1">
    <source>
        <dbReference type="Pfam" id="PF16979"/>
    </source>
</evidence>
<evidence type="ECO:0000313" key="4">
    <source>
        <dbReference type="Proteomes" id="UP000054845"/>
    </source>
</evidence>
<dbReference type="EMBL" id="CCYA01000240">
    <property type="protein sequence ID" value="CEH14227.1"/>
    <property type="molecule type" value="Genomic_DNA"/>
</dbReference>
<dbReference type="PANTHER" id="PTHR13335:SF1">
    <property type="entry name" value="TARGET OF RAPAMYCIN COMPLEX 2 SUBUNIT MAPKAP1"/>
    <property type="match status" value="1"/>
</dbReference>
<accession>A0A0P1BEY4</accession>
<dbReference type="AlphaFoldDB" id="A0A0P1BEY4"/>
<dbReference type="STRING" id="401625.A0A0P1BEY4"/>
<dbReference type="Pfam" id="PF23164">
    <property type="entry name" value="UBL_AVO1"/>
    <property type="match status" value="1"/>
</dbReference>
<dbReference type="Proteomes" id="UP000054845">
    <property type="component" value="Unassembled WGS sequence"/>
</dbReference>
<dbReference type="GO" id="GO:0038203">
    <property type="term" value="P:TORC2 signaling"/>
    <property type="evidence" value="ECO:0007669"/>
    <property type="project" value="TreeGrafter"/>
</dbReference>
<dbReference type="Pfam" id="PF16979">
    <property type="entry name" value="SIN1_PH"/>
    <property type="match status" value="1"/>
</dbReference>
<dbReference type="InterPro" id="IPR011993">
    <property type="entry name" value="PH-like_dom_sf"/>
</dbReference>
<dbReference type="OrthoDB" id="241990at2759"/>
<dbReference type="GO" id="GO:0005737">
    <property type="term" value="C:cytoplasm"/>
    <property type="evidence" value="ECO:0007669"/>
    <property type="project" value="TreeGrafter"/>
</dbReference>
<dbReference type="GO" id="GO:0031932">
    <property type="term" value="C:TORC2 complex"/>
    <property type="evidence" value="ECO:0007669"/>
    <property type="project" value="InterPro"/>
</dbReference>
<evidence type="ECO:0000313" key="3">
    <source>
        <dbReference type="EMBL" id="CEH14227.1"/>
    </source>
</evidence>
<proteinExistence type="predicted"/>
<evidence type="ECO:0000259" key="2">
    <source>
        <dbReference type="Pfam" id="PF23164"/>
    </source>
</evidence>